<keyword evidence="5" id="KW-1185">Reference proteome</keyword>
<dbReference type="PROSITE" id="PS50297">
    <property type="entry name" value="ANK_REP_REGION"/>
    <property type="match status" value="2"/>
</dbReference>
<reference evidence="4 5" key="1">
    <citation type="journal article" date="2019" name="Anaerobe">
        <title>Brachyspira catarrhinii sp. nov., an anaerobic intestinal spirochaete isolated from vervet monkeys may have been misidentified as Brachyspira aalborgi in previous studies.</title>
        <authorList>
            <person name="Phillips N.D."/>
            <person name="La T."/>
            <person name="Hampson D.J."/>
        </authorList>
    </citation>
    <scope>NUCLEOTIDE SEQUENCE [LARGE SCALE GENOMIC DNA]</scope>
    <source>
        <strain evidence="4 5">Z12</strain>
    </source>
</reference>
<dbReference type="SMART" id="SM00248">
    <property type="entry name" value="ANK"/>
    <property type="match status" value="2"/>
</dbReference>
<feature type="domain" description="Zinc-ribbon" evidence="3">
    <location>
        <begin position="33"/>
        <end position="53"/>
    </location>
</feature>
<dbReference type="Proteomes" id="UP000310168">
    <property type="component" value="Unassembled WGS sequence"/>
</dbReference>
<accession>A0ABY2TLQ7</accession>
<dbReference type="Pfam" id="PF13240">
    <property type="entry name" value="Zn_Ribbon_1"/>
    <property type="match status" value="1"/>
</dbReference>
<proteinExistence type="predicted"/>
<protein>
    <submittedName>
        <fullName evidence="4">Zinc-ribbon domain-containing protein</fullName>
    </submittedName>
</protein>
<dbReference type="InterPro" id="IPR026870">
    <property type="entry name" value="Zinc_ribbon_dom"/>
</dbReference>
<dbReference type="PANTHER" id="PTHR22677">
    <property type="entry name" value="ANKYRIN REPEAT DOMAIN-CONTAINING PROTEIN 60"/>
    <property type="match status" value="1"/>
</dbReference>
<evidence type="ECO:0000259" key="3">
    <source>
        <dbReference type="Pfam" id="PF13240"/>
    </source>
</evidence>
<keyword evidence="2" id="KW-0812">Transmembrane</keyword>
<dbReference type="SUPFAM" id="SSF48403">
    <property type="entry name" value="Ankyrin repeat"/>
    <property type="match status" value="1"/>
</dbReference>
<dbReference type="InterPro" id="IPR039323">
    <property type="entry name" value="ANKRD_45/46/60"/>
</dbReference>
<dbReference type="InterPro" id="IPR002110">
    <property type="entry name" value="Ankyrin_rpt"/>
</dbReference>
<dbReference type="PROSITE" id="PS50088">
    <property type="entry name" value="ANK_REPEAT"/>
    <property type="match status" value="2"/>
</dbReference>
<organism evidence="4 5">
    <name type="scientific">Brachyspira catarrhinii</name>
    <dbReference type="NCBI Taxonomy" id="2528966"/>
    <lineage>
        <taxon>Bacteria</taxon>
        <taxon>Pseudomonadati</taxon>
        <taxon>Spirochaetota</taxon>
        <taxon>Spirochaetia</taxon>
        <taxon>Brachyspirales</taxon>
        <taxon>Brachyspiraceae</taxon>
        <taxon>Brachyspira</taxon>
    </lineage>
</organism>
<keyword evidence="1" id="KW-0040">ANK repeat</keyword>
<feature type="transmembrane region" description="Helical" evidence="2">
    <location>
        <begin position="6"/>
        <end position="26"/>
    </location>
</feature>
<evidence type="ECO:0000313" key="4">
    <source>
        <dbReference type="EMBL" id="TKZ22677.1"/>
    </source>
</evidence>
<evidence type="ECO:0000313" key="5">
    <source>
        <dbReference type="Proteomes" id="UP000310168"/>
    </source>
</evidence>
<dbReference type="RefSeq" id="WP_137999481.1">
    <property type="nucleotide sequence ID" value="NZ_SJDU01000757.1"/>
</dbReference>
<keyword evidence="2" id="KW-1133">Transmembrane helix</keyword>
<dbReference type="EMBL" id="SJDU01000757">
    <property type="protein sequence ID" value="TKZ22677.1"/>
    <property type="molecule type" value="Genomic_DNA"/>
</dbReference>
<dbReference type="Pfam" id="PF12796">
    <property type="entry name" value="Ank_2"/>
    <property type="match status" value="1"/>
</dbReference>
<evidence type="ECO:0000256" key="2">
    <source>
        <dbReference type="SAM" id="Phobius"/>
    </source>
</evidence>
<comment type="caution">
    <text evidence="4">The sequence shown here is derived from an EMBL/GenBank/DDBJ whole genome shotgun (WGS) entry which is preliminary data.</text>
</comment>
<dbReference type="PRINTS" id="PR01415">
    <property type="entry name" value="ANKYRIN"/>
</dbReference>
<evidence type="ECO:0000256" key="1">
    <source>
        <dbReference type="PROSITE-ProRule" id="PRU00023"/>
    </source>
</evidence>
<dbReference type="PANTHER" id="PTHR22677:SF4">
    <property type="entry name" value="USHER SYNDROME TYPE-1G PROTEIN-LIKE PROTEIN"/>
    <property type="match status" value="1"/>
</dbReference>
<feature type="repeat" description="ANK" evidence="1">
    <location>
        <begin position="66"/>
        <end position="98"/>
    </location>
</feature>
<gene>
    <name evidence="4" type="ORF">EZH24_13365</name>
</gene>
<dbReference type="Gene3D" id="1.25.40.20">
    <property type="entry name" value="Ankyrin repeat-containing domain"/>
    <property type="match status" value="1"/>
</dbReference>
<keyword evidence="2" id="KW-0472">Membrane</keyword>
<feature type="non-terminal residue" evidence="4">
    <location>
        <position position="146"/>
    </location>
</feature>
<dbReference type="InterPro" id="IPR036770">
    <property type="entry name" value="Ankyrin_rpt-contain_sf"/>
</dbReference>
<sequence length="146" mass="16337">MVIYLFCLIIGVFIGVCIVILIIKYFNDKVKEKCQYCGQPIESYWMFCPNCGYDKEYCVNLTEDNYGMTALMYASHIGNKEAVELLIKSGVEVDEVNDDGITALMYACENSNSVEVVKFLIDNGADVNLKSNYGETALKNAYISGN</sequence>
<name>A0ABY2TLQ7_9SPIR</name>
<feature type="repeat" description="ANK" evidence="1">
    <location>
        <begin position="99"/>
        <end position="132"/>
    </location>
</feature>